<protein>
    <submittedName>
        <fullName evidence="2">AcrB/AcrD/AcrF family protein</fullName>
    </submittedName>
</protein>
<dbReference type="GO" id="GO:0005886">
    <property type="term" value="C:plasma membrane"/>
    <property type="evidence" value="ECO:0007669"/>
    <property type="project" value="TreeGrafter"/>
</dbReference>
<reference evidence="2 3" key="1">
    <citation type="submission" date="2019-03" db="EMBL/GenBank/DDBJ databases">
        <title>Freshwater and sediment microbial communities from various areas in North America, analyzing microbe dynamics in response to fracking.</title>
        <authorList>
            <person name="Lamendella R."/>
        </authorList>
    </citation>
    <scope>NUCLEOTIDE SEQUENCE [LARGE SCALE GENOMIC DNA]</scope>
    <source>
        <strain evidence="2 3">18_TX</strain>
    </source>
</reference>
<evidence type="ECO:0000256" key="1">
    <source>
        <dbReference type="SAM" id="Phobius"/>
    </source>
</evidence>
<keyword evidence="1" id="KW-1133">Transmembrane helix</keyword>
<gene>
    <name evidence="2" type="ORF">DEU29_101258</name>
</gene>
<sequence length="115" mass="12386">MLGFLILMGTVINNPILVVERAVYLRDKEGYELIEAIKEGLRSRVRPITITTLTTLCGIAPLVFIPGEGTELYRGVGIIVMFGLIGAALVTILTLPALSALVLKPRLGNKHMAGD</sequence>
<dbReference type="EMBL" id="SNXI01000001">
    <property type="protein sequence ID" value="TDP40708.1"/>
    <property type="molecule type" value="Genomic_DNA"/>
</dbReference>
<dbReference type="SUPFAM" id="SSF82866">
    <property type="entry name" value="Multidrug efflux transporter AcrB transmembrane domain"/>
    <property type="match status" value="1"/>
</dbReference>
<dbReference type="Proteomes" id="UP000295531">
    <property type="component" value="Unassembled WGS sequence"/>
</dbReference>
<keyword evidence="1" id="KW-0812">Transmembrane</keyword>
<organism evidence="2 3">
    <name type="scientific">Idiomarina aquatica</name>
    <dbReference type="NCBI Taxonomy" id="1327752"/>
    <lineage>
        <taxon>Bacteria</taxon>
        <taxon>Pseudomonadati</taxon>
        <taxon>Pseudomonadota</taxon>
        <taxon>Gammaproteobacteria</taxon>
        <taxon>Alteromonadales</taxon>
        <taxon>Idiomarinaceae</taxon>
        <taxon>Idiomarina</taxon>
    </lineage>
</organism>
<dbReference type="InterPro" id="IPR001036">
    <property type="entry name" value="Acrflvin-R"/>
</dbReference>
<dbReference type="Pfam" id="PF00873">
    <property type="entry name" value="ACR_tran"/>
    <property type="match status" value="1"/>
</dbReference>
<keyword evidence="1" id="KW-0472">Membrane</keyword>
<dbReference type="Gene3D" id="1.20.1640.10">
    <property type="entry name" value="Multidrug efflux transporter AcrB transmembrane domain"/>
    <property type="match status" value="1"/>
</dbReference>
<feature type="transmembrane region" description="Helical" evidence="1">
    <location>
        <begin position="45"/>
        <end position="65"/>
    </location>
</feature>
<keyword evidence="3" id="KW-1185">Reference proteome</keyword>
<accession>A0A4R6PQC9</accession>
<dbReference type="RefSeq" id="WP_243734407.1">
    <property type="nucleotide sequence ID" value="NZ_SNXI01000001.1"/>
</dbReference>
<dbReference type="GO" id="GO:0042910">
    <property type="term" value="F:xenobiotic transmembrane transporter activity"/>
    <property type="evidence" value="ECO:0007669"/>
    <property type="project" value="TreeGrafter"/>
</dbReference>
<comment type="caution">
    <text evidence="2">The sequence shown here is derived from an EMBL/GenBank/DDBJ whole genome shotgun (WGS) entry which is preliminary data.</text>
</comment>
<feature type="transmembrane region" description="Helical" evidence="1">
    <location>
        <begin position="77"/>
        <end position="103"/>
    </location>
</feature>
<name>A0A4R6PQC9_9GAMM</name>
<dbReference type="PANTHER" id="PTHR32063:SF24">
    <property type="entry name" value="CATION EFFLUX SYSTEM (ACRB_ACRD_ACRF FAMILY)"/>
    <property type="match status" value="1"/>
</dbReference>
<dbReference type="PANTHER" id="PTHR32063">
    <property type="match status" value="1"/>
</dbReference>
<evidence type="ECO:0000313" key="3">
    <source>
        <dbReference type="Proteomes" id="UP000295531"/>
    </source>
</evidence>
<evidence type="ECO:0000313" key="2">
    <source>
        <dbReference type="EMBL" id="TDP40708.1"/>
    </source>
</evidence>
<proteinExistence type="predicted"/>
<dbReference type="AlphaFoldDB" id="A0A4R6PQC9"/>